<keyword evidence="3" id="KW-0238">DNA-binding</keyword>
<dbReference type="GO" id="GO:0003700">
    <property type="term" value="F:DNA-binding transcription factor activity"/>
    <property type="evidence" value="ECO:0007669"/>
    <property type="project" value="InterPro"/>
</dbReference>
<organism evidence="6 7">
    <name type="scientific">Mesorhizobium zhangyense</name>
    <dbReference type="NCBI Taxonomy" id="1776730"/>
    <lineage>
        <taxon>Bacteria</taxon>
        <taxon>Pseudomonadati</taxon>
        <taxon>Pseudomonadota</taxon>
        <taxon>Alphaproteobacteria</taxon>
        <taxon>Hyphomicrobiales</taxon>
        <taxon>Phyllobacteriaceae</taxon>
        <taxon>Mesorhizobium</taxon>
    </lineage>
</organism>
<keyword evidence="2" id="KW-0805">Transcription regulation</keyword>
<dbReference type="PROSITE" id="PS50931">
    <property type="entry name" value="HTH_LYSR"/>
    <property type="match status" value="1"/>
</dbReference>
<evidence type="ECO:0000313" key="7">
    <source>
        <dbReference type="Proteomes" id="UP000481252"/>
    </source>
</evidence>
<keyword evidence="7" id="KW-1185">Reference proteome</keyword>
<dbReference type="PRINTS" id="PR00039">
    <property type="entry name" value="HTHLYSR"/>
</dbReference>
<evidence type="ECO:0000259" key="5">
    <source>
        <dbReference type="PROSITE" id="PS50931"/>
    </source>
</evidence>
<dbReference type="Gene3D" id="3.40.190.10">
    <property type="entry name" value="Periplasmic binding protein-like II"/>
    <property type="match status" value="2"/>
</dbReference>
<feature type="domain" description="HTH lysR-type" evidence="5">
    <location>
        <begin position="6"/>
        <end position="63"/>
    </location>
</feature>
<comment type="caution">
    <text evidence="6">The sequence shown here is derived from an EMBL/GenBank/DDBJ whole genome shotgun (WGS) entry which is preliminary data.</text>
</comment>
<dbReference type="PANTHER" id="PTHR30537:SF74">
    <property type="entry name" value="HTH-TYPE TRANSCRIPTIONAL REGULATOR TRPI"/>
    <property type="match status" value="1"/>
</dbReference>
<keyword evidence="4" id="KW-0804">Transcription</keyword>
<evidence type="ECO:0000256" key="1">
    <source>
        <dbReference type="ARBA" id="ARBA00009437"/>
    </source>
</evidence>
<dbReference type="GO" id="GO:0006351">
    <property type="term" value="P:DNA-templated transcription"/>
    <property type="evidence" value="ECO:0007669"/>
    <property type="project" value="TreeGrafter"/>
</dbReference>
<dbReference type="Proteomes" id="UP000481252">
    <property type="component" value="Unassembled WGS sequence"/>
</dbReference>
<dbReference type="InterPro" id="IPR036390">
    <property type="entry name" value="WH_DNA-bd_sf"/>
</dbReference>
<dbReference type="Gene3D" id="1.10.10.10">
    <property type="entry name" value="Winged helix-like DNA-binding domain superfamily/Winged helix DNA-binding domain"/>
    <property type="match status" value="1"/>
</dbReference>
<dbReference type="PANTHER" id="PTHR30537">
    <property type="entry name" value="HTH-TYPE TRANSCRIPTIONAL REGULATOR"/>
    <property type="match status" value="1"/>
</dbReference>
<dbReference type="EMBL" id="JAAKZG010000005">
    <property type="protein sequence ID" value="NGN42038.1"/>
    <property type="molecule type" value="Genomic_DNA"/>
</dbReference>
<dbReference type="SUPFAM" id="SSF46785">
    <property type="entry name" value="Winged helix' DNA-binding domain"/>
    <property type="match status" value="1"/>
</dbReference>
<dbReference type="AlphaFoldDB" id="A0A7C9R8D0"/>
<dbReference type="Pfam" id="PF00126">
    <property type="entry name" value="HTH_1"/>
    <property type="match status" value="1"/>
</dbReference>
<dbReference type="GO" id="GO:0043565">
    <property type="term" value="F:sequence-specific DNA binding"/>
    <property type="evidence" value="ECO:0007669"/>
    <property type="project" value="TreeGrafter"/>
</dbReference>
<dbReference type="Pfam" id="PF03466">
    <property type="entry name" value="LysR_substrate"/>
    <property type="match status" value="1"/>
</dbReference>
<dbReference type="InterPro" id="IPR000847">
    <property type="entry name" value="LysR_HTH_N"/>
</dbReference>
<reference evidence="6 7" key="1">
    <citation type="submission" date="2020-02" db="EMBL/GenBank/DDBJ databases">
        <title>Genome sequence of the type strain CGMCC 1.15528 of Mesorhizobium zhangyense.</title>
        <authorList>
            <person name="Gao J."/>
            <person name="Sun J."/>
        </authorList>
    </citation>
    <scope>NUCLEOTIDE SEQUENCE [LARGE SCALE GENOMIC DNA]</scope>
    <source>
        <strain evidence="6 7">CGMCC 1.15528</strain>
    </source>
</reference>
<dbReference type="InterPro" id="IPR058163">
    <property type="entry name" value="LysR-type_TF_proteobact-type"/>
</dbReference>
<sequence>MAGHLPGIRALKTLEAAGRHLNFSRAAAELGLTPAAVSHQIKEFEEQLGIALFLRTSRMMELTQAGEILHTAVTEALTGLTRAAVRVQKIRSNMRLRVSASTSIAAKWLVPRLEKFMQQWPDVDIRLDVSTSLRDFTRDDIDVAFRWGRGQYPGARADRMFEHSIIPVCSPALLEAKGPLTEPRDLLKCRLIHVSWSGLGVTWPDWRMWMLAAGIGDFDDSPGLHFAETGPAIQAAIDGHGIALGDAWMVADDLAAGRLVKPFALSIDGPPQFAYYIVTPLEAADDPLIRTFREWVLEEAANTPLTPEAVRPTSR</sequence>
<evidence type="ECO:0000256" key="3">
    <source>
        <dbReference type="ARBA" id="ARBA00023125"/>
    </source>
</evidence>
<dbReference type="NCBIfam" id="NF008352">
    <property type="entry name" value="PRK11139.1"/>
    <property type="match status" value="1"/>
</dbReference>
<dbReference type="SUPFAM" id="SSF53850">
    <property type="entry name" value="Periplasmic binding protein-like II"/>
    <property type="match status" value="1"/>
</dbReference>
<evidence type="ECO:0000256" key="4">
    <source>
        <dbReference type="ARBA" id="ARBA00023163"/>
    </source>
</evidence>
<name>A0A7C9R8D0_9HYPH</name>
<comment type="similarity">
    <text evidence="1">Belongs to the LysR transcriptional regulatory family.</text>
</comment>
<evidence type="ECO:0000313" key="6">
    <source>
        <dbReference type="EMBL" id="NGN42038.1"/>
    </source>
</evidence>
<dbReference type="RefSeq" id="WP_165118060.1">
    <property type="nucleotide sequence ID" value="NZ_JAAKZG010000005.1"/>
</dbReference>
<dbReference type="InterPro" id="IPR036388">
    <property type="entry name" value="WH-like_DNA-bd_sf"/>
</dbReference>
<proteinExistence type="inferred from homology"/>
<protein>
    <submittedName>
        <fullName evidence="6">Transcriptional regulator GcvA</fullName>
    </submittedName>
</protein>
<accession>A0A7C9R8D0</accession>
<evidence type="ECO:0000256" key="2">
    <source>
        <dbReference type="ARBA" id="ARBA00023015"/>
    </source>
</evidence>
<gene>
    <name evidence="6" type="primary">gcvA</name>
    <name evidence="6" type="ORF">G6N74_13280</name>
</gene>
<dbReference type="InterPro" id="IPR005119">
    <property type="entry name" value="LysR_subst-bd"/>
</dbReference>
<dbReference type="CDD" id="cd08432">
    <property type="entry name" value="PBP2_GcdR_TrpI_HvrB_AmpR_like"/>
    <property type="match status" value="1"/>
</dbReference>